<dbReference type="PANTHER" id="PTHR11904">
    <property type="entry name" value="METHYLTHIOADENOSINE/PURINE NUCLEOSIDE PHOSPHORYLASE"/>
    <property type="match status" value="1"/>
</dbReference>
<evidence type="ECO:0000256" key="6">
    <source>
        <dbReference type="ARBA" id="ARBA00022679"/>
    </source>
</evidence>
<comment type="similarity">
    <text evidence="2">Belongs to the PNP/MTAP phosphorylase family.</text>
</comment>
<organism evidence="12">
    <name type="scientific">Aphanomyces invadans</name>
    <dbReference type="NCBI Taxonomy" id="157072"/>
    <lineage>
        <taxon>Eukaryota</taxon>
        <taxon>Sar</taxon>
        <taxon>Stramenopiles</taxon>
        <taxon>Oomycota</taxon>
        <taxon>Saprolegniomycetes</taxon>
        <taxon>Saprolegniales</taxon>
        <taxon>Verrucalvaceae</taxon>
        <taxon>Aphanomyces</taxon>
    </lineage>
</organism>
<dbReference type="InterPro" id="IPR018099">
    <property type="entry name" value="Purine_phosphorylase-2_CS"/>
</dbReference>
<evidence type="ECO:0000256" key="10">
    <source>
        <dbReference type="SAM" id="Phobius"/>
    </source>
</evidence>
<dbReference type="GO" id="GO:0004731">
    <property type="term" value="F:purine-nucleoside phosphorylase activity"/>
    <property type="evidence" value="ECO:0007669"/>
    <property type="project" value="UniProtKB-EC"/>
</dbReference>
<evidence type="ECO:0000256" key="9">
    <source>
        <dbReference type="SAM" id="MobiDB-lite"/>
    </source>
</evidence>
<dbReference type="Pfam" id="PF01048">
    <property type="entry name" value="PNP_UDP_1"/>
    <property type="match status" value="1"/>
</dbReference>
<dbReference type="VEuPathDB" id="FungiDB:H310_05755"/>
<keyword evidence="10" id="KW-0812">Transmembrane</keyword>
<name>A0A024U8G4_9STRA</name>
<comment type="pathway">
    <text evidence="1">Purine metabolism; purine nucleoside salvage.</text>
</comment>
<dbReference type="Gene3D" id="3.40.50.1580">
    <property type="entry name" value="Nucleoside phosphorylase domain"/>
    <property type="match status" value="1"/>
</dbReference>
<dbReference type="AlphaFoldDB" id="A0A024U8G4"/>
<dbReference type="FunFam" id="3.40.50.1580:FF:000004">
    <property type="entry name" value="Purine nucleoside phosphorylase"/>
    <property type="match status" value="1"/>
</dbReference>
<dbReference type="InterPro" id="IPR011268">
    <property type="entry name" value="Purine_phosphorylase"/>
</dbReference>
<dbReference type="PROSITE" id="PS01240">
    <property type="entry name" value="PNP_MTAP_2"/>
    <property type="match status" value="1"/>
</dbReference>
<accession>A0A024U8G4</accession>
<feature type="region of interest" description="Disordered" evidence="9">
    <location>
        <begin position="66"/>
        <end position="85"/>
    </location>
</feature>
<dbReference type="GO" id="GO:0005737">
    <property type="term" value="C:cytoplasm"/>
    <property type="evidence" value="ECO:0007669"/>
    <property type="project" value="TreeGrafter"/>
</dbReference>
<dbReference type="UniPathway" id="UPA00606"/>
<keyword evidence="10" id="KW-0472">Membrane</keyword>
<dbReference type="eggNOG" id="KOG3984">
    <property type="taxonomic scope" value="Eukaryota"/>
</dbReference>
<reference evidence="12" key="1">
    <citation type="submission" date="2013-12" db="EMBL/GenBank/DDBJ databases">
        <title>The Genome Sequence of Aphanomyces invadans NJM9701.</title>
        <authorList>
            <consortium name="The Broad Institute Genomics Platform"/>
            <person name="Russ C."/>
            <person name="Tyler B."/>
            <person name="van West P."/>
            <person name="Dieguez-Uribeondo J."/>
            <person name="Young S.K."/>
            <person name="Zeng Q."/>
            <person name="Gargeya S."/>
            <person name="Fitzgerald M."/>
            <person name="Abouelleil A."/>
            <person name="Alvarado L."/>
            <person name="Chapman S.B."/>
            <person name="Gainer-Dewar J."/>
            <person name="Goldberg J."/>
            <person name="Griggs A."/>
            <person name="Gujja S."/>
            <person name="Hansen M."/>
            <person name="Howarth C."/>
            <person name="Imamovic A."/>
            <person name="Ireland A."/>
            <person name="Larimer J."/>
            <person name="McCowan C."/>
            <person name="Murphy C."/>
            <person name="Pearson M."/>
            <person name="Poon T.W."/>
            <person name="Priest M."/>
            <person name="Roberts A."/>
            <person name="Saif S."/>
            <person name="Shea T."/>
            <person name="Sykes S."/>
            <person name="Wortman J."/>
            <person name="Nusbaum C."/>
            <person name="Birren B."/>
        </authorList>
    </citation>
    <scope>NUCLEOTIDE SEQUENCE [LARGE SCALE GENOMIC DNA]</scope>
    <source>
        <strain evidence="12">NJM9701</strain>
    </source>
</reference>
<keyword evidence="10" id="KW-1133">Transmembrane helix</keyword>
<proteinExistence type="inferred from homology"/>
<dbReference type="EMBL" id="KI913961">
    <property type="protein sequence ID" value="ETW02187.1"/>
    <property type="molecule type" value="Genomic_DNA"/>
</dbReference>
<evidence type="ECO:0000256" key="8">
    <source>
        <dbReference type="ARBA" id="ARBA00033072"/>
    </source>
</evidence>
<feature type="transmembrane region" description="Helical" evidence="10">
    <location>
        <begin position="20"/>
        <end position="39"/>
    </location>
</feature>
<evidence type="ECO:0000256" key="3">
    <source>
        <dbReference type="ARBA" id="ARBA00011233"/>
    </source>
</evidence>
<gene>
    <name evidence="12" type="ORF">H310_05755</name>
</gene>
<dbReference type="PANTHER" id="PTHR11904:SF9">
    <property type="entry name" value="PURINE NUCLEOSIDE PHOSPHORYLASE-RELATED"/>
    <property type="match status" value="1"/>
</dbReference>
<keyword evidence="5" id="KW-0328">Glycosyltransferase</keyword>
<dbReference type="NCBIfam" id="TIGR01700">
    <property type="entry name" value="PNPH"/>
    <property type="match status" value="1"/>
</dbReference>
<protein>
    <recommendedName>
        <fullName evidence="4">purine-nucleoside phosphorylase</fullName>
        <ecNumber evidence="4">2.4.2.1</ecNumber>
    </recommendedName>
    <alternativeName>
        <fullName evidence="8">Inosine phosphorylase</fullName>
    </alternativeName>
    <alternativeName>
        <fullName evidence="7">Inosine-guanosine phosphorylase</fullName>
    </alternativeName>
</protein>
<evidence type="ECO:0000256" key="2">
    <source>
        <dbReference type="ARBA" id="ARBA00006751"/>
    </source>
</evidence>
<evidence type="ECO:0000259" key="11">
    <source>
        <dbReference type="Pfam" id="PF01048"/>
    </source>
</evidence>
<dbReference type="NCBIfam" id="NF006054">
    <property type="entry name" value="PRK08202.1"/>
    <property type="match status" value="1"/>
</dbReference>
<dbReference type="InterPro" id="IPR035994">
    <property type="entry name" value="Nucleoside_phosphorylase_sf"/>
</dbReference>
<feature type="domain" description="Nucleoside phosphorylase" evidence="11">
    <location>
        <begin position="123"/>
        <end position="374"/>
    </location>
</feature>
<evidence type="ECO:0000313" key="12">
    <source>
        <dbReference type="EMBL" id="ETW02187.1"/>
    </source>
</evidence>
<dbReference type="EC" id="2.4.2.1" evidence="4"/>
<evidence type="ECO:0000256" key="5">
    <source>
        <dbReference type="ARBA" id="ARBA00022676"/>
    </source>
</evidence>
<dbReference type="InterPro" id="IPR000845">
    <property type="entry name" value="Nucleoside_phosphorylase_d"/>
</dbReference>
<dbReference type="CDD" id="cd09009">
    <property type="entry name" value="PNP-EcPNPII_like"/>
    <property type="match status" value="1"/>
</dbReference>
<evidence type="ECO:0000256" key="1">
    <source>
        <dbReference type="ARBA" id="ARBA00005058"/>
    </source>
</evidence>
<dbReference type="SUPFAM" id="SSF53167">
    <property type="entry name" value="Purine and uridine phosphorylases"/>
    <property type="match status" value="1"/>
</dbReference>
<keyword evidence="6" id="KW-0808">Transferase</keyword>
<dbReference type="OrthoDB" id="10261782at2759"/>
<sequence>MRQSDRSICRNAGRSVGCSMHSFVVWSTVAAAASSSFFIPQLATIMQQQPITLDNIPPVPSTIAHTRGTGDSTPEHAHPMSSPRVMSPHNPLVKSSTMPVVQARDDVDIIADYLKEHTTIRPTILVVCGSGLGGLSKCLTNTQTIHYNDIPRFPKSTVAGHAGELVFGYIDDLQVVCMRGRFHTYEGHDVRQTTLPIRVMCLLGVKFLVVTNAAGGLNPDYNVGDLMIMSDHLNMPGMAGKHPLVGPNDDRFGERFTPLSDCYDIKLQNLAWRIAKQHGISQKVRRNGVYCFVSGPTYETPTESKLLRLVGGDSVGMSTVPEVVVARHCGMHILGLSLITNKVVMPGQQRTAIPASHQEVLDAVVATQAVIEHYVRDLIVAIGKDYDDTTLLFDEDC</sequence>
<dbReference type="STRING" id="157072.A0A024U8G4"/>
<dbReference type="GeneID" id="20082805"/>
<dbReference type="GO" id="GO:0009116">
    <property type="term" value="P:nucleoside metabolic process"/>
    <property type="evidence" value="ECO:0007669"/>
    <property type="project" value="InterPro"/>
</dbReference>
<evidence type="ECO:0000256" key="7">
    <source>
        <dbReference type="ARBA" id="ARBA00031036"/>
    </source>
</evidence>
<dbReference type="NCBIfam" id="TIGR01697">
    <property type="entry name" value="PNPH-PUNA-XAPA"/>
    <property type="match status" value="1"/>
</dbReference>
<dbReference type="RefSeq" id="XP_008868792.1">
    <property type="nucleotide sequence ID" value="XM_008870570.1"/>
</dbReference>
<comment type="subunit">
    <text evidence="3">Homotrimer.</text>
</comment>
<dbReference type="InterPro" id="IPR011270">
    <property type="entry name" value="Pur_Nuc_Pase_Ino/Guo-sp"/>
</dbReference>
<evidence type="ECO:0000256" key="4">
    <source>
        <dbReference type="ARBA" id="ARBA00011886"/>
    </source>
</evidence>